<proteinExistence type="predicted"/>
<dbReference type="EMBL" id="RXIC02000021">
    <property type="protein sequence ID" value="KAB1218579.1"/>
    <property type="molecule type" value="Genomic_DNA"/>
</dbReference>
<keyword evidence="3" id="KW-1185">Reference proteome</keyword>
<accession>A0A6A1W010</accession>
<name>A0A6A1W010_9ROSI</name>
<sequence>MMRMLRACVGEREEEKRECQWQKKKTRTSETYTNRDTSTKNRGLHQSYKGFIQQKYKQTGIKTGTEQKPQTHRSLFKSPINTPINSSEKPLMEQQTALRMTDRGYRGHPIWSPDQNSASTYKDHKKGRHALNPKYGGNTSSFPSLVSSTTFPTLLSWIQSPMYVMAQPFRSHFSNSSSPT</sequence>
<organism evidence="2 3">
    <name type="scientific">Morella rubra</name>
    <name type="common">Chinese bayberry</name>
    <dbReference type="NCBI Taxonomy" id="262757"/>
    <lineage>
        <taxon>Eukaryota</taxon>
        <taxon>Viridiplantae</taxon>
        <taxon>Streptophyta</taxon>
        <taxon>Embryophyta</taxon>
        <taxon>Tracheophyta</taxon>
        <taxon>Spermatophyta</taxon>
        <taxon>Magnoliopsida</taxon>
        <taxon>eudicotyledons</taxon>
        <taxon>Gunneridae</taxon>
        <taxon>Pentapetalae</taxon>
        <taxon>rosids</taxon>
        <taxon>fabids</taxon>
        <taxon>Fagales</taxon>
        <taxon>Myricaceae</taxon>
        <taxon>Morella</taxon>
    </lineage>
</organism>
<protein>
    <submittedName>
        <fullName evidence="2">Uncharacterized protein</fullName>
    </submittedName>
</protein>
<dbReference type="AlphaFoldDB" id="A0A6A1W010"/>
<evidence type="ECO:0000313" key="3">
    <source>
        <dbReference type="Proteomes" id="UP000516437"/>
    </source>
</evidence>
<comment type="caution">
    <text evidence="2">The sequence shown here is derived from an EMBL/GenBank/DDBJ whole genome shotgun (WGS) entry which is preliminary data.</text>
</comment>
<feature type="region of interest" description="Disordered" evidence="1">
    <location>
        <begin position="105"/>
        <end position="135"/>
    </location>
</feature>
<feature type="region of interest" description="Disordered" evidence="1">
    <location>
        <begin position="63"/>
        <end position="87"/>
    </location>
</feature>
<dbReference type="Proteomes" id="UP000516437">
    <property type="component" value="Chromosome 3"/>
</dbReference>
<evidence type="ECO:0000313" key="2">
    <source>
        <dbReference type="EMBL" id="KAB1218579.1"/>
    </source>
</evidence>
<gene>
    <name evidence="2" type="ORF">CJ030_MR3G026459</name>
</gene>
<feature type="region of interest" description="Disordered" evidence="1">
    <location>
        <begin position="14"/>
        <end position="42"/>
    </location>
</feature>
<reference evidence="2 3" key="1">
    <citation type="journal article" date="2019" name="Plant Biotechnol. J.">
        <title>The red bayberry genome and genetic basis of sex determination.</title>
        <authorList>
            <person name="Jia H.M."/>
            <person name="Jia H.J."/>
            <person name="Cai Q.L."/>
            <person name="Wang Y."/>
            <person name="Zhao H.B."/>
            <person name="Yang W.F."/>
            <person name="Wang G.Y."/>
            <person name="Li Y.H."/>
            <person name="Zhan D.L."/>
            <person name="Shen Y.T."/>
            <person name="Niu Q.F."/>
            <person name="Chang L."/>
            <person name="Qiu J."/>
            <person name="Zhao L."/>
            <person name="Xie H.B."/>
            <person name="Fu W.Y."/>
            <person name="Jin J."/>
            <person name="Li X.W."/>
            <person name="Jiao Y."/>
            <person name="Zhou C.C."/>
            <person name="Tu T."/>
            <person name="Chai C.Y."/>
            <person name="Gao J.L."/>
            <person name="Fan L.J."/>
            <person name="van de Weg E."/>
            <person name="Wang J.Y."/>
            <person name="Gao Z.S."/>
        </authorList>
    </citation>
    <scope>NUCLEOTIDE SEQUENCE [LARGE SCALE GENOMIC DNA]</scope>
    <source>
        <tissue evidence="2">Leaves</tissue>
    </source>
</reference>
<evidence type="ECO:0000256" key="1">
    <source>
        <dbReference type="SAM" id="MobiDB-lite"/>
    </source>
</evidence>